<evidence type="ECO:0000259" key="13">
    <source>
        <dbReference type="PROSITE" id="PS51281"/>
    </source>
</evidence>
<dbReference type="PROSITE" id="PS50177">
    <property type="entry name" value="NTF2_DOMAIN"/>
    <property type="match status" value="1"/>
</dbReference>
<dbReference type="InterPro" id="IPR030217">
    <property type="entry name" value="NXF_fam"/>
</dbReference>
<evidence type="ECO:0000313" key="14">
    <source>
        <dbReference type="EMBL" id="KAK3945286.1"/>
    </source>
</evidence>
<keyword evidence="8" id="KW-0539">Nucleus</keyword>
<dbReference type="SUPFAM" id="SSF46934">
    <property type="entry name" value="UBA-like"/>
    <property type="match status" value="1"/>
</dbReference>
<keyword evidence="3" id="KW-0813">Transport</keyword>
<dbReference type="Pfam" id="PF24048">
    <property type="entry name" value="LRR_NXF1-5"/>
    <property type="match status" value="1"/>
</dbReference>
<evidence type="ECO:0000313" key="15">
    <source>
        <dbReference type="Proteomes" id="UP001303473"/>
    </source>
</evidence>
<keyword evidence="6" id="KW-0677">Repeat</keyword>
<feature type="domain" description="TAP-C" evidence="13">
    <location>
        <begin position="564"/>
        <end position="618"/>
    </location>
</feature>
<dbReference type="Gene3D" id="3.80.10.10">
    <property type="entry name" value="Ribonuclease Inhibitor"/>
    <property type="match status" value="1"/>
</dbReference>
<evidence type="ECO:0000256" key="10">
    <source>
        <dbReference type="ARBA" id="ARBA00069694"/>
    </source>
</evidence>
<dbReference type="GO" id="GO:0016973">
    <property type="term" value="P:poly(A)+ mRNA export from nucleus"/>
    <property type="evidence" value="ECO:0007669"/>
    <property type="project" value="TreeGrafter"/>
</dbReference>
<dbReference type="InterPro" id="IPR005637">
    <property type="entry name" value="TAP_C_dom"/>
</dbReference>
<evidence type="ECO:0000256" key="6">
    <source>
        <dbReference type="ARBA" id="ARBA00022737"/>
    </source>
</evidence>
<dbReference type="InterPro" id="IPR032675">
    <property type="entry name" value="LRR_dom_sf"/>
</dbReference>
<comment type="similarity">
    <text evidence="2">Belongs to the NXF family.</text>
</comment>
<evidence type="ECO:0000256" key="4">
    <source>
        <dbReference type="ARBA" id="ARBA00022490"/>
    </source>
</evidence>
<dbReference type="SUPFAM" id="SSF52058">
    <property type="entry name" value="L domain-like"/>
    <property type="match status" value="1"/>
</dbReference>
<dbReference type="InterPro" id="IPR018222">
    <property type="entry name" value="Nuclear_transport_factor_2_euk"/>
</dbReference>
<keyword evidence="15" id="KW-1185">Reference proteome</keyword>
<evidence type="ECO:0000256" key="9">
    <source>
        <dbReference type="ARBA" id="ARBA00055253"/>
    </source>
</evidence>
<evidence type="ECO:0000259" key="12">
    <source>
        <dbReference type="PROSITE" id="PS50177"/>
    </source>
</evidence>
<dbReference type="GO" id="GO:0042272">
    <property type="term" value="C:nuclear RNA export factor complex"/>
    <property type="evidence" value="ECO:0007669"/>
    <property type="project" value="UniProtKB-ARBA"/>
</dbReference>
<dbReference type="EMBL" id="MU853755">
    <property type="protein sequence ID" value="KAK3945286.1"/>
    <property type="molecule type" value="Genomic_DNA"/>
</dbReference>
<evidence type="ECO:0000256" key="2">
    <source>
        <dbReference type="ARBA" id="ARBA00009285"/>
    </source>
</evidence>
<comment type="subcellular location">
    <subcellularLocation>
        <location evidence="1">Nucleus</location>
    </subcellularLocation>
</comment>
<dbReference type="SUPFAM" id="SSF54427">
    <property type="entry name" value="NTF2-like"/>
    <property type="match status" value="1"/>
</dbReference>
<proteinExistence type="inferred from homology"/>
<feature type="domain" description="NTF2" evidence="12">
    <location>
        <begin position="381"/>
        <end position="539"/>
    </location>
</feature>
<dbReference type="PROSITE" id="PS51450">
    <property type="entry name" value="LRR"/>
    <property type="match status" value="1"/>
</dbReference>
<dbReference type="InterPro" id="IPR001611">
    <property type="entry name" value="Leu-rich_rpt"/>
</dbReference>
<evidence type="ECO:0000256" key="11">
    <source>
        <dbReference type="SAM" id="MobiDB-lite"/>
    </source>
</evidence>
<keyword evidence="4" id="KW-0963">Cytoplasm</keyword>
<comment type="caution">
    <text evidence="14">The sequence shown here is derived from an EMBL/GenBank/DDBJ whole genome shotgun (WGS) entry which is preliminary data.</text>
</comment>
<keyword evidence="5" id="KW-0433">Leucine-rich repeat</keyword>
<dbReference type="PROSITE" id="PS51281">
    <property type="entry name" value="TAP_C"/>
    <property type="match status" value="1"/>
</dbReference>
<feature type="region of interest" description="Disordered" evidence="11">
    <location>
        <begin position="1"/>
        <end position="78"/>
    </location>
</feature>
<dbReference type="InterPro" id="IPR032710">
    <property type="entry name" value="NTF2-like_dom_sf"/>
</dbReference>
<accession>A0AAN6NGF0</accession>
<comment type="function">
    <text evidence="9">Involved in the export of mRNA from the nucleus to the cytoplasm.</text>
</comment>
<dbReference type="InterPro" id="IPR040736">
    <property type="entry name" value="Mex67_RRM"/>
</dbReference>
<dbReference type="Proteomes" id="UP001303473">
    <property type="component" value="Unassembled WGS sequence"/>
</dbReference>
<sequence length="619" mass="67379">MAPPTGPRGNAQRSGPRTSRGGITKRRNNTAKLDRDGDVSMDAPATGNGNADRGNRGGRGGRGTRGSQTSRASTQSSRIAQNIKNYAGGPGGPGHASKTGFNRVTLKIQGLKNSKAASNPDQGQRSLLEFLERKASKDKEITIGRCAMDGDYVWISVKKDDAPDLLRLSGYSYAGAPLTITETTEPMPTPGEKKSAEAAETLQKLTMVLANRYKPAERLLDLSSLAEDPILNSMGTFGSQTLAEKSFKALLKIASEQYKSAEEKREAIQAVSLANNFIKDVDQVLQLSYSLPQLKRLDLSNNNLNALSNISKWKHKFRHLEELHVTGNPIEMQENYANELLTWYPTLQILNGQRVRTAEEASKTAPHAPLAQLPSAGDPNLANAFLQAFLPLFDNDRPRLVAEFYDEDSTFSVATIPGSERPLPWKSYDMFQTLGTEHPDTQKRLFTGSALISDVWSVLPMTRHTGVDQPGQFLVDSHVFPSGNAAVPGLMIIVNGRLEEADLTTNTVGTRSFSRTFLLGPNKTGQPHPYRVVSDQLTLHDWKQSAVVGSSPTPTVASAVLDESIRAQLIQGLSKQTGMTAQYSEMCLAGTANWNFEAALKSFEEQKANLPATAFITPP</sequence>
<evidence type="ECO:0000256" key="8">
    <source>
        <dbReference type="ARBA" id="ARBA00023242"/>
    </source>
</evidence>
<name>A0AAN6NGF0_9PEZI</name>
<dbReference type="Gene3D" id="1.10.8.10">
    <property type="entry name" value="DNA helicase RuvA subunit, C-terminal domain"/>
    <property type="match status" value="1"/>
</dbReference>
<organism evidence="14 15">
    <name type="scientific">Diplogelasinospora grovesii</name>
    <dbReference type="NCBI Taxonomy" id="303347"/>
    <lineage>
        <taxon>Eukaryota</taxon>
        <taxon>Fungi</taxon>
        <taxon>Dikarya</taxon>
        <taxon>Ascomycota</taxon>
        <taxon>Pezizomycotina</taxon>
        <taxon>Sordariomycetes</taxon>
        <taxon>Sordariomycetidae</taxon>
        <taxon>Sordariales</taxon>
        <taxon>Diplogelasinosporaceae</taxon>
        <taxon>Diplogelasinospora</taxon>
    </lineage>
</organism>
<dbReference type="InterPro" id="IPR057125">
    <property type="entry name" value="NXF1/2/3/5-like_LRR"/>
</dbReference>
<dbReference type="Pfam" id="PF18444">
    <property type="entry name" value="RRM_9"/>
    <property type="match status" value="1"/>
</dbReference>
<dbReference type="CDD" id="cd14342">
    <property type="entry name" value="UBA_TAP-C"/>
    <property type="match status" value="1"/>
</dbReference>
<evidence type="ECO:0000256" key="7">
    <source>
        <dbReference type="ARBA" id="ARBA00022816"/>
    </source>
</evidence>
<evidence type="ECO:0000256" key="3">
    <source>
        <dbReference type="ARBA" id="ARBA00022448"/>
    </source>
</evidence>
<keyword evidence="7" id="KW-0509">mRNA transport</keyword>
<feature type="compositionally biased region" description="Low complexity" evidence="11">
    <location>
        <begin position="65"/>
        <end position="78"/>
    </location>
</feature>
<evidence type="ECO:0000256" key="1">
    <source>
        <dbReference type="ARBA" id="ARBA00004123"/>
    </source>
</evidence>
<dbReference type="PANTHER" id="PTHR10662">
    <property type="entry name" value="NUCLEAR RNA EXPORT FACTOR"/>
    <property type="match status" value="1"/>
</dbReference>
<reference evidence="15" key="1">
    <citation type="journal article" date="2023" name="Mol. Phylogenet. Evol.">
        <title>Genome-scale phylogeny and comparative genomics of the fungal order Sordariales.</title>
        <authorList>
            <person name="Hensen N."/>
            <person name="Bonometti L."/>
            <person name="Westerberg I."/>
            <person name="Brannstrom I.O."/>
            <person name="Guillou S."/>
            <person name="Cros-Aarteil S."/>
            <person name="Calhoun S."/>
            <person name="Haridas S."/>
            <person name="Kuo A."/>
            <person name="Mondo S."/>
            <person name="Pangilinan J."/>
            <person name="Riley R."/>
            <person name="LaButti K."/>
            <person name="Andreopoulos B."/>
            <person name="Lipzen A."/>
            <person name="Chen C."/>
            <person name="Yan M."/>
            <person name="Daum C."/>
            <person name="Ng V."/>
            <person name="Clum A."/>
            <person name="Steindorff A."/>
            <person name="Ohm R.A."/>
            <person name="Martin F."/>
            <person name="Silar P."/>
            <person name="Natvig D.O."/>
            <person name="Lalanne C."/>
            <person name="Gautier V."/>
            <person name="Ament-Velasquez S.L."/>
            <person name="Kruys A."/>
            <person name="Hutchinson M.I."/>
            <person name="Powell A.J."/>
            <person name="Barry K."/>
            <person name="Miller A.N."/>
            <person name="Grigoriev I.V."/>
            <person name="Debuchy R."/>
            <person name="Gladieux P."/>
            <person name="Hiltunen Thoren M."/>
            <person name="Johannesson H."/>
        </authorList>
    </citation>
    <scope>NUCLEOTIDE SEQUENCE [LARGE SCALE GENOMIC DNA]</scope>
    <source>
        <strain evidence="15">CBS 340.73</strain>
    </source>
</reference>
<dbReference type="AlphaFoldDB" id="A0AAN6NGF0"/>
<dbReference type="InterPro" id="IPR009060">
    <property type="entry name" value="UBA-like_sf"/>
</dbReference>
<dbReference type="Pfam" id="PF03943">
    <property type="entry name" value="TAP_C"/>
    <property type="match status" value="1"/>
</dbReference>
<dbReference type="InterPro" id="IPR002075">
    <property type="entry name" value="NTF2_dom"/>
</dbReference>
<dbReference type="PANTHER" id="PTHR10662:SF22">
    <property type="entry name" value="NUCLEAR RNA EXPORT FACTOR 1"/>
    <property type="match status" value="1"/>
</dbReference>
<evidence type="ECO:0000256" key="5">
    <source>
        <dbReference type="ARBA" id="ARBA00022614"/>
    </source>
</evidence>
<dbReference type="FunFam" id="1.10.8.10:FF:000018">
    <property type="entry name" value="Nuclear RNA export factor 1"/>
    <property type="match status" value="1"/>
</dbReference>
<dbReference type="GO" id="GO:0003723">
    <property type="term" value="F:RNA binding"/>
    <property type="evidence" value="ECO:0007669"/>
    <property type="project" value="TreeGrafter"/>
</dbReference>
<dbReference type="Gene3D" id="3.10.450.50">
    <property type="match status" value="1"/>
</dbReference>
<gene>
    <name evidence="14" type="ORF">QBC46DRAFT_371799</name>
</gene>
<protein>
    <recommendedName>
        <fullName evidence="10">mRNA export factor MEX67</fullName>
    </recommendedName>
</protein>
<dbReference type="SMART" id="SM00804">
    <property type="entry name" value="TAP_C"/>
    <property type="match status" value="1"/>
</dbReference>
<dbReference type="Pfam" id="PF22602">
    <property type="entry name" value="NXF_NTF2"/>
    <property type="match status" value="1"/>
</dbReference>
<dbReference type="FunFam" id="3.80.10.10:FF:000296">
    <property type="entry name" value="mRNA export factor MEX67"/>
    <property type="match status" value="1"/>
</dbReference>